<gene>
    <name evidence="1" type="ORF">POF43_025385</name>
    <name evidence="2" type="ORF">POF50_030320</name>
</gene>
<dbReference type="GO" id="GO:0005829">
    <property type="term" value="C:cytosol"/>
    <property type="evidence" value="ECO:0007669"/>
    <property type="project" value="TreeGrafter"/>
</dbReference>
<dbReference type="Proteomes" id="UP001156398">
    <property type="component" value="Unassembled WGS sequence"/>
</dbReference>
<evidence type="ECO:0000313" key="3">
    <source>
        <dbReference type="Proteomes" id="UP001156398"/>
    </source>
</evidence>
<dbReference type="EMBL" id="JABXJJ020000048">
    <property type="protein sequence ID" value="MDI5973584.1"/>
    <property type="molecule type" value="Genomic_DNA"/>
</dbReference>
<dbReference type="AlphaFoldDB" id="A0AA90H4Y8"/>
<keyword evidence="2" id="KW-0378">Hydrolase</keyword>
<dbReference type="SUPFAM" id="SSF56784">
    <property type="entry name" value="HAD-like"/>
    <property type="match status" value="1"/>
</dbReference>
<sequence>MTTAEPVPPGGCPGPGGCRRPWPGGRPAVVVSDLDGTLLGTDGQLSERSVAALRDVAAHGVQLVFATARPAWSARTVLAGAVGTGALLVSSNGAVIGDLDTGRVQRVRPMAPATVRAVVADLGPAAVWAVDREHDRLLGPGWPDVLADRPGHARTVTELPDGRSIVCLMVHGGDDGSAALLGVRHAVVATSSAPGLLEFSAPGADKVSAVRWLLDRTGTPWTSVLAFGDGLNDLGMLTAAGRGVAVANASPQVLAVADDVAPHHDDDGVARWLEEHLCPATPKCPVGTV</sequence>
<evidence type="ECO:0000313" key="1">
    <source>
        <dbReference type="EMBL" id="MDI5966020.1"/>
    </source>
</evidence>
<name>A0AA90H4Y8_9ACTN</name>
<organism evidence="2">
    <name type="scientific">Streptantibioticus silvisoli</name>
    <dbReference type="NCBI Taxonomy" id="2705255"/>
    <lineage>
        <taxon>Bacteria</taxon>
        <taxon>Bacillati</taxon>
        <taxon>Actinomycetota</taxon>
        <taxon>Actinomycetes</taxon>
        <taxon>Kitasatosporales</taxon>
        <taxon>Streptomycetaceae</taxon>
        <taxon>Streptantibioticus</taxon>
    </lineage>
</organism>
<dbReference type="EMBL" id="JAAGKO020000044">
    <property type="protein sequence ID" value="MDI5966020.1"/>
    <property type="molecule type" value="Genomic_DNA"/>
</dbReference>
<dbReference type="InterPro" id="IPR023214">
    <property type="entry name" value="HAD_sf"/>
</dbReference>
<dbReference type="PANTHER" id="PTHR10000:SF8">
    <property type="entry name" value="HAD SUPERFAMILY HYDROLASE-LIKE, TYPE 3"/>
    <property type="match status" value="1"/>
</dbReference>
<dbReference type="RefSeq" id="WP_271315182.1">
    <property type="nucleotide sequence ID" value="NZ_JAAGKO020000044.1"/>
</dbReference>
<dbReference type="InterPro" id="IPR036412">
    <property type="entry name" value="HAD-like_sf"/>
</dbReference>
<dbReference type="PANTHER" id="PTHR10000">
    <property type="entry name" value="PHOSPHOSERINE PHOSPHATASE"/>
    <property type="match status" value="1"/>
</dbReference>
<dbReference type="Pfam" id="PF08282">
    <property type="entry name" value="Hydrolase_3"/>
    <property type="match status" value="2"/>
</dbReference>
<dbReference type="GO" id="GO:0016791">
    <property type="term" value="F:phosphatase activity"/>
    <property type="evidence" value="ECO:0007669"/>
    <property type="project" value="TreeGrafter"/>
</dbReference>
<keyword evidence="3" id="KW-1185">Reference proteome</keyword>
<dbReference type="Gene3D" id="3.40.50.1000">
    <property type="entry name" value="HAD superfamily/HAD-like"/>
    <property type="match status" value="2"/>
</dbReference>
<dbReference type="Gene3D" id="3.30.1240.10">
    <property type="match status" value="2"/>
</dbReference>
<reference evidence="2 3" key="1">
    <citation type="submission" date="2023-05" db="EMBL/GenBank/DDBJ databases">
        <title>Streptantibioticus silvisoli sp. nov., acidotolerant actinomycetes 1 from pine litter.</title>
        <authorList>
            <person name="Swiecimska M."/>
            <person name="Golinska P."/>
            <person name="Sangal V."/>
            <person name="Wachnowicz B."/>
            <person name="Goodfellow M."/>
        </authorList>
    </citation>
    <scope>NUCLEOTIDE SEQUENCE</scope>
    <source>
        <strain evidence="2">SL13</strain>
        <strain evidence="1 3">SL54</strain>
    </source>
</reference>
<protein>
    <submittedName>
        <fullName evidence="2">HAD hydrolase family protein</fullName>
    </submittedName>
</protein>
<accession>A0AA90H4Y8</accession>
<proteinExistence type="predicted"/>
<evidence type="ECO:0000313" key="2">
    <source>
        <dbReference type="EMBL" id="MDI5973584.1"/>
    </source>
</evidence>
<comment type="caution">
    <text evidence="2">The sequence shown here is derived from an EMBL/GenBank/DDBJ whole genome shotgun (WGS) entry which is preliminary data.</text>
</comment>
<dbReference type="GO" id="GO:0000287">
    <property type="term" value="F:magnesium ion binding"/>
    <property type="evidence" value="ECO:0007669"/>
    <property type="project" value="TreeGrafter"/>
</dbReference>